<dbReference type="RefSeq" id="WP_212593898.1">
    <property type="nucleotide sequence ID" value="NZ_CP073587.1"/>
</dbReference>
<evidence type="ECO:0000256" key="9">
    <source>
        <dbReference type="ARBA" id="ARBA00023136"/>
    </source>
</evidence>
<dbReference type="Pfam" id="PF13609">
    <property type="entry name" value="Porin_4"/>
    <property type="match status" value="1"/>
</dbReference>
<dbReference type="Proteomes" id="UP000679575">
    <property type="component" value="Chromosome"/>
</dbReference>
<keyword evidence="5" id="KW-0812">Transmembrane</keyword>
<dbReference type="PRINTS" id="PR00184">
    <property type="entry name" value="NEISSPPORIN"/>
</dbReference>
<evidence type="ECO:0000259" key="12">
    <source>
        <dbReference type="Pfam" id="PF13609"/>
    </source>
</evidence>
<comment type="subcellular location">
    <subcellularLocation>
        <location evidence="1">Cell outer membrane</location>
        <topology evidence="1">Multi-pass membrane protein</topology>
    </subcellularLocation>
</comment>
<evidence type="ECO:0000313" key="13">
    <source>
        <dbReference type="EMBL" id="QUN04846.1"/>
    </source>
</evidence>
<name>A0ABX7YRC1_9GAMM</name>
<feature type="signal peptide" evidence="11">
    <location>
        <begin position="1"/>
        <end position="24"/>
    </location>
</feature>
<comment type="subunit">
    <text evidence="2">Homotrimer.</text>
</comment>
<dbReference type="EMBL" id="CP073587">
    <property type="protein sequence ID" value="QUN04846.1"/>
    <property type="molecule type" value="Genomic_DNA"/>
</dbReference>
<dbReference type="InterPro" id="IPR023614">
    <property type="entry name" value="Porin_dom_sf"/>
</dbReference>
<dbReference type="Gene3D" id="2.40.160.10">
    <property type="entry name" value="Porin"/>
    <property type="match status" value="1"/>
</dbReference>
<keyword evidence="14" id="KW-1185">Reference proteome</keyword>
<reference evidence="13 14" key="1">
    <citation type="submission" date="2021-04" db="EMBL/GenBank/DDBJ databases">
        <title>Novel species identification of genus Shewanella.</title>
        <authorList>
            <person name="Liu G."/>
        </authorList>
    </citation>
    <scope>NUCLEOTIDE SEQUENCE [LARGE SCALE GENOMIC DNA]</scope>
    <source>
        <strain evidence="13 14">FJAT-54481</strain>
    </source>
</reference>
<keyword evidence="6 11" id="KW-0732">Signal</keyword>
<keyword evidence="4" id="KW-1134">Transmembrane beta strand</keyword>
<evidence type="ECO:0000313" key="14">
    <source>
        <dbReference type="Proteomes" id="UP000679575"/>
    </source>
</evidence>
<dbReference type="InterPro" id="IPR050298">
    <property type="entry name" value="Gram-neg_bact_OMP"/>
</dbReference>
<evidence type="ECO:0000256" key="4">
    <source>
        <dbReference type="ARBA" id="ARBA00022452"/>
    </source>
</evidence>
<evidence type="ECO:0000256" key="11">
    <source>
        <dbReference type="SAM" id="SignalP"/>
    </source>
</evidence>
<feature type="chain" id="PRO_5047113287" evidence="11">
    <location>
        <begin position="25"/>
        <end position="310"/>
    </location>
</feature>
<evidence type="ECO:0000256" key="6">
    <source>
        <dbReference type="ARBA" id="ARBA00022729"/>
    </source>
</evidence>
<keyword evidence="8" id="KW-0626">Porin</keyword>
<protein>
    <submittedName>
        <fullName evidence="13">Porin</fullName>
    </submittedName>
</protein>
<organism evidence="13 14">
    <name type="scientific">Shewanella yunxiaonensis</name>
    <dbReference type="NCBI Taxonomy" id="2829809"/>
    <lineage>
        <taxon>Bacteria</taxon>
        <taxon>Pseudomonadati</taxon>
        <taxon>Pseudomonadota</taxon>
        <taxon>Gammaproteobacteria</taxon>
        <taxon>Alteromonadales</taxon>
        <taxon>Shewanellaceae</taxon>
        <taxon>Shewanella</taxon>
    </lineage>
</organism>
<evidence type="ECO:0000256" key="10">
    <source>
        <dbReference type="ARBA" id="ARBA00023237"/>
    </source>
</evidence>
<evidence type="ECO:0000256" key="1">
    <source>
        <dbReference type="ARBA" id="ARBA00004571"/>
    </source>
</evidence>
<feature type="domain" description="Porin" evidence="12">
    <location>
        <begin position="11"/>
        <end position="289"/>
    </location>
</feature>
<keyword evidence="7" id="KW-0406">Ion transport</keyword>
<evidence type="ECO:0000256" key="8">
    <source>
        <dbReference type="ARBA" id="ARBA00023114"/>
    </source>
</evidence>
<gene>
    <name evidence="13" type="ORF">KDN34_11420</name>
</gene>
<dbReference type="PANTHER" id="PTHR34501">
    <property type="entry name" value="PROTEIN YDDL-RELATED"/>
    <property type="match status" value="1"/>
</dbReference>
<keyword evidence="9" id="KW-0472">Membrane</keyword>
<evidence type="ECO:0000256" key="5">
    <source>
        <dbReference type="ARBA" id="ARBA00022692"/>
    </source>
</evidence>
<dbReference type="CDD" id="cd00342">
    <property type="entry name" value="gram_neg_porins"/>
    <property type="match status" value="1"/>
</dbReference>
<sequence length="310" mass="33311">MMNAFCKTLLATAIATASIASAQAADPLTVYGKLNVTVQNNDESGADSVTSVQSNASRFGVKGDYDLGNSLTAFYTVEYEVATDSSSSTNFKARNQFVGVKGDFGAISVGRNDTLMKGSQGHVDQFNDLIGDLKYLFKGDNRMAQTVTYLSPAMGEVRFGATYVADADASQNGDNGFSSALMYGDASLKRTAVYAAIAYDSKVSGYDVLRATMQAKMGDFKLGGMYQQQEKSEGDSNSINGYLVSAAYDVNAVTLKAQYQDMDDTGSGWSVGADYKLAKPTKLFAFYTSRSMDVNTDRDNYIGIGLEHKF</sequence>
<keyword evidence="10" id="KW-0998">Cell outer membrane</keyword>
<dbReference type="PANTHER" id="PTHR34501:SF9">
    <property type="entry name" value="MAJOR OUTER MEMBRANE PROTEIN P.IA"/>
    <property type="match status" value="1"/>
</dbReference>
<proteinExistence type="predicted"/>
<accession>A0ABX7YRC1</accession>
<keyword evidence="3" id="KW-0813">Transport</keyword>
<evidence type="ECO:0000256" key="7">
    <source>
        <dbReference type="ARBA" id="ARBA00023065"/>
    </source>
</evidence>
<dbReference type="InterPro" id="IPR002299">
    <property type="entry name" value="Porin_Neis"/>
</dbReference>
<dbReference type="SUPFAM" id="SSF56935">
    <property type="entry name" value="Porins"/>
    <property type="match status" value="1"/>
</dbReference>
<evidence type="ECO:0000256" key="3">
    <source>
        <dbReference type="ARBA" id="ARBA00022448"/>
    </source>
</evidence>
<dbReference type="InterPro" id="IPR033900">
    <property type="entry name" value="Gram_neg_porin_domain"/>
</dbReference>
<evidence type="ECO:0000256" key="2">
    <source>
        <dbReference type="ARBA" id="ARBA00011233"/>
    </source>
</evidence>